<dbReference type="EC" id="2.7.7.38" evidence="4"/>
<dbReference type="FunFam" id="3.90.550.10:FF:000011">
    <property type="entry name" value="3-deoxy-manno-octulosonate cytidylyltransferase"/>
    <property type="match status" value="1"/>
</dbReference>
<organism evidence="4">
    <name type="scientific">bioreactor metagenome</name>
    <dbReference type="NCBI Taxonomy" id="1076179"/>
    <lineage>
        <taxon>unclassified sequences</taxon>
        <taxon>metagenomes</taxon>
        <taxon>ecological metagenomes</taxon>
    </lineage>
</organism>
<dbReference type="GO" id="GO:1901137">
    <property type="term" value="P:carbohydrate derivative biosynthetic process"/>
    <property type="evidence" value="ECO:0007669"/>
    <property type="project" value="UniProtKB-ARBA"/>
</dbReference>
<dbReference type="PANTHER" id="PTHR42866">
    <property type="entry name" value="3-DEOXY-MANNO-OCTULOSONATE CYTIDYLYLTRANSFERASE"/>
    <property type="match status" value="1"/>
</dbReference>
<dbReference type="SUPFAM" id="SSF53448">
    <property type="entry name" value="Nucleotide-diphospho-sugar transferases"/>
    <property type="match status" value="1"/>
</dbReference>
<dbReference type="NCBIfam" id="NF003952">
    <property type="entry name" value="PRK05450.1-5"/>
    <property type="match status" value="1"/>
</dbReference>
<dbReference type="NCBIfam" id="NF003950">
    <property type="entry name" value="PRK05450.1-3"/>
    <property type="match status" value="1"/>
</dbReference>
<comment type="subcellular location">
    <subcellularLocation>
        <location evidence="1">Membrane</location>
    </subcellularLocation>
</comment>
<dbReference type="InterPro" id="IPR029044">
    <property type="entry name" value="Nucleotide-diphossugar_trans"/>
</dbReference>
<reference evidence="4" key="1">
    <citation type="submission" date="2019-08" db="EMBL/GenBank/DDBJ databases">
        <authorList>
            <person name="Kucharzyk K."/>
            <person name="Murdoch R.W."/>
            <person name="Higgins S."/>
            <person name="Loffler F."/>
        </authorList>
    </citation>
    <scope>NUCLEOTIDE SEQUENCE</scope>
</reference>
<dbReference type="InterPro" id="IPR004528">
    <property type="entry name" value="KdsB"/>
</dbReference>
<evidence type="ECO:0000256" key="3">
    <source>
        <dbReference type="ARBA" id="ARBA00022695"/>
    </source>
</evidence>
<dbReference type="EMBL" id="VSSQ01002717">
    <property type="protein sequence ID" value="MPM17023.1"/>
    <property type="molecule type" value="Genomic_DNA"/>
</dbReference>
<dbReference type="AlphaFoldDB" id="A0A644XRY0"/>
<protein>
    <submittedName>
        <fullName evidence="4">3-deoxy-manno-octulosonate cytidylyltransferase</fullName>
        <ecNumber evidence="4">2.7.7.38</ecNumber>
    </submittedName>
</protein>
<keyword evidence="2 4" id="KW-0808">Transferase</keyword>
<evidence type="ECO:0000313" key="4">
    <source>
        <dbReference type="EMBL" id="MPM17023.1"/>
    </source>
</evidence>
<comment type="caution">
    <text evidence="4">The sequence shown here is derived from an EMBL/GenBank/DDBJ whole genome shotgun (WGS) entry which is preliminary data.</text>
</comment>
<dbReference type="GO" id="GO:0016020">
    <property type="term" value="C:membrane"/>
    <property type="evidence" value="ECO:0007669"/>
    <property type="project" value="UniProtKB-SubCell"/>
</dbReference>
<gene>
    <name evidence="4" type="primary">kdsB_10</name>
    <name evidence="4" type="ORF">SDC9_63406</name>
</gene>
<dbReference type="NCBIfam" id="NF009905">
    <property type="entry name" value="PRK13368.1"/>
    <property type="match status" value="1"/>
</dbReference>
<accession>A0A644XRY0</accession>
<dbReference type="PANTHER" id="PTHR42866:SF2">
    <property type="entry name" value="3-DEOXY-MANNO-OCTULOSONATE CYTIDYLYLTRANSFERASE, MITOCHONDRIAL"/>
    <property type="match status" value="1"/>
</dbReference>
<keyword evidence="3 4" id="KW-0548">Nucleotidyltransferase</keyword>
<sequence length="259" mass="28968">MNFIGIIPARYASIRFPGKPLAIIAGKPMIQWVYENASKSSKLSQLLIATDDTRIIQKAEAFGGKAVMTSSGHPSGTDRCFEAALLAGAGENDPETVIINIQGDEPFVDPAIIDQLAAAFSDPQVNIATLVRPFDSDDSLFSENCMKVVVNNAGNALYFSRSIIPFIRSPRRDKFLFEQYPFRQHIGVYAYRIKTLSQIIRLQPSKLEQAESLEQLRWLENGFSIRIIETRYRGHSVDVPSDIESLKEHFPDIFRASLS</sequence>
<name>A0A644XRY0_9ZZZZ</name>
<dbReference type="GO" id="GO:0008690">
    <property type="term" value="F:3-deoxy-manno-octulosonate cytidylyltransferase activity"/>
    <property type="evidence" value="ECO:0007669"/>
    <property type="project" value="UniProtKB-EC"/>
</dbReference>
<dbReference type="GO" id="GO:0044281">
    <property type="term" value="P:small molecule metabolic process"/>
    <property type="evidence" value="ECO:0007669"/>
    <property type="project" value="UniProtKB-ARBA"/>
</dbReference>
<dbReference type="CDD" id="cd02517">
    <property type="entry name" value="CMP-KDO-Synthetase"/>
    <property type="match status" value="1"/>
</dbReference>
<evidence type="ECO:0000256" key="1">
    <source>
        <dbReference type="ARBA" id="ARBA00004370"/>
    </source>
</evidence>
<dbReference type="HAMAP" id="MF_00057">
    <property type="entry name" value="KdsB"/>
    <property type="match status" value="1"/>
</dbReference>
<dbReference type="GO" id="GO:0005829">
    <property type="term" value="C:cytosol"/>
    <property type="evidence" value="ECO:0007669"/>
    <property type="project" value="TreeGrafter"/>
</dbReference>
<proteinExistence type="inferred from homology"/>
<dbReference type="Pfam" id="PF02348">
    <property type="entry name" value="CTP_transf_3"/>
    <property type="match status" value="1"/>
</dbReference>
<dbReference type="NCBIfam" id="TIGR00466">
    <property type="entry name" value="kdsB"/>
    <property type="match status" value="1"/>
</dbReference>
<dbReference type="Gene3D" id="3.90.550.10">
    <property type="entry name" value="Spore Coat Polysaccharide Biosynthesis Protein SpsA, Chain A"/>
    <property type="match status" value="1"/>
</dbReference>
<evidence type="ECO:0000256" key="2">
    <source>
        <dbReference type="ARBA" id="ARBA00022679"/>
    </source>
</evidence>
<dbReference type="InterPro" id="IPR003329">
    <property type="entry name" value="Cytidylyl_trans"/>
</dbReference>